<evidence type="ECO:0000256" key="3">
    <source>
        <dbReference type="SAM" id="SignalP"/>
    </source>
</evidence>
<dbReference type="InterPro" id="IPR033403">
    <property type="entry name" value="DUF5110"/>
</dbReference>
<evidence type="ECO:0000259" key="4">
    <source>
        <dbReference type="Pfam" id="PF01055"/>
    </source>
</evidence>
<evidence type="ECO:0000259" key="5">
    <source>
        <dbReference type="Pfam" id="PF17137"/>
    </source>
</evidence>
<feature type="signal peptide" evidence="3">
    <location>
        <begin position="1"/>
        <end position="19"/>
    </location>
</feature>
<dbReference type="InterPro" id="IPR017853">
    <property type="entry name" value="GH"/>
</dbReference>
<feature type="domain" description="Glycosyl hydrolase family 31 C-terminal" evidence="6">
    <location>
        <begin position="646"/>
        <end position="728"/>
    </location>
</feature>
<name>A0A933KY34_9HYPH</name>
<feature type="chain" id="PRO_5037898996" evidence="3">
    <location>
        <begin position="20"/>
        <end position="831"/>
    </location>
</feature>
<organism evidence="7 8">
    <name type="scientific">Devosia nanyangense</name>
    <dbReference type="NCBI Taxonomy" id="1228055"/>
    <lineage>
        <taxon>Bacteria</taxon>
        <taxon>Pseudomonadati</taxon>
        <taxon>Pseudomonadota</taxon>
        <taxon>Alphaproteobacteria</taxon>
        <taxon>Hyphomicrobiales</taxon>
        <taxon>Devosiaceae</taxon>
        <taxon>Devosia</taxon>
    </lineage>
</organism>
<feature type="domain" description="Glycoside hydrolase family 31 TIM barrel" evidence="4">
    <location>
        <begin position="290"/>
        <end position="631"/>
    </location>
</feature>
<dbReference type="GO" id="GO:0005975">
    <property type="term" value="P:carbohydrate metabolic process"/>
    <property type="evidence" value="ECO:0007669"/>
    <property type="project" value="InterPro"/>
</dbReference>
<dbReference type="EMBL" id="JACRAF010000005">
    <property type="protein sequence ID" value="MBI4920443.1"/>
    <property type="molecule type" value="Genomic_DNA"/>
</dbReference>
<comment type="caution">
    <text evidence="7">The sequence shown here is derived from an EMBL/GenBank/DDBJ whole genome shotgun (WGS) entry which is preliminary data.</text>
</comment>
<dbReference type="Proteomes" id="UP000782610">
    <property type="component" value="Unassembled WGS sequence"/>
</dbReference>
<keyword evidence="3" id="KW-0732">Signal</keyword>
<dbReference type="SUPFAM" id="SSF51445">
    <property type="entry name" value="(Trans)glycosidases"/>
    <property type="match status" value="1"/>
</dbReference>
<dbReference type="SUPFAM" id="SSF51011">
    <property type="entry name" value="Glycosyl hydrolase domain"/>
    <property type="match status" value="1"/>
</dbReference>
<dbReference type="Pfam" id="PF01055">
    <property type="entry name" value="Glyco_hydro_31_2nd"/>
    <property type="match status" value="1"/>
</dbReference>
<dbReference type="Gene3D" id="3.20.20.80">
    <property type="entry name" value="Glycosidases"/>
    <property type="match status" value="1"/>
</dbReference>
<evidence type="ECO:0000259" key="6">
    <source>
        <dbReference type="Pfam" id="PF21365"/>
    </source>
</evidence>
<comment type="similarity">
    <text evidence="1 2">Belongs to the glycosyl hydrolase 31 family.</text>
</comment>
<evidence type="ECO:0000313" key="7">
    <source>
        <dbReference type="EMBL" id="MBI4920443.1"/>
    </source>
</evidence>
<dbReference type="InterPro" id="IPR051816">
    <property type="entry name" value="Glycosyl_Hydrolase_31"/>
</dbReference>
<dbReference type="InterPro" id="IPR000322">
    <property type="entry name" value="Glyco_hydro_31_TIM"/>
</dbReference>
<gene>
    <name evidence="7" type="ORF">HY834_01740</name>
</gene>
<reference evidence="7" key="1">
    <citation type="submission" date="2020-07" db="EMBL/GenBank/DDBJ databases">
        <title>Huge and variable diversity of episymbiotic CPR bacteria and DPANN archaea in groundwater ecosystems.</title>
        <authorList>
            <person name="He C.Y."/>
            <person name="Keren R."/>
            <person name="Whittaker M."/>
            <person name="Farag I.F."/>
            <person name="Doudna J."/>
            <person name="Cate J.H.D."/>
            <person name="Banfield J.F."/>
        </authorList>
    </citation>
    <scope>NUCLEOTIDE SEQUENCE</scope>
    <source>
        <strain evidence="7">NC_groundwater_1586_Pr3_B-0.1um_66_15</strain>
    </source>
</reference>
<accession>A0A933KY34</accession>
<feature type="domain" description="DUF5110" evidence="5">
    <location>
        <begin position="735"/>
        <end position="785"/>
    </location>
</feature>
<keyword evidence="2" id="KW-0326">Glycosidase</keyword>
<sequence>MRILPALLVAFLLVAPAQAEIAWVDAGGGYELSGAQVFKLRAELPPELQESLKAIRNIRYDDEAAFRAVLAPALLTDELRAKWADRLVRLAVLPGAAFGFEPRAGDMLSLYVAGPDHALDGNSFTSQSWLPNLPEAAAASNLTAVTDGSCLAVSKATFVLFRLCNPELGSAGDKAATLDTAATHIVGLGQEFQTPGDTVAERVGWVCHGFNVMTGFNGGANGNTLFPIAYFDLPGHPFALILDNRFEQEWDFSATPYRLRVVGGDLRLQVLTGPTLADIRKQYLDLAGHPPVPPKKMFGLWISEYGYQDWAELDDKIATLKAAGVPLSGVVLDLFWFGGVQPNMPDSRMGTLTWDRTHFPDPEGKIKAYAADGIGVMAIEESYVGSALDEHAALAAHHGLAHDAAGAPVVTNPNGNWWGKGGMIDWLSPDGSAFWHDFRRQTLIDMGIAGHWTDLGEPEMISPDFHYGPENLTEAQVHNSYNLLWARSIFEGYQRNAPDKRPFILSRSGGMGMEAFGAAMWSGDTAGDFGSLAAQMPQQQHMMWSGMDYYGSDIGGFHRGALGVTAGSDARLGELYTQWFAYSALFEMPVRPHTENLCNCKETAPDRMGDVASNLANLKLRYDLIPYYYSLAYDAWLNGDPVFPSLDYYYADAGAKGLGHEKMIGSDLVGAAVAKEGAKDVAMYLPAGDWYDFRTGARTASVGEFVTLPVYRDGRLALPLFARDGAIVPMADGVLRVFGSARNSFDWFDDDGTTTAYQHGDYEQVDIVVDANTVALGHSKGTLAPTTLVWSRAAPVTGVYVNGKPVPFRQSGATLTVDVPAFDHGIVIQVE</sequence>
<evidence type="ECO:0000256" key="2">
    <source>
        <dbReference type="RuleBase" id="RU361185"/>
    </source>
</evidence>
<evidence type="ECO:0000313" key="8">
    <source>
        <dbReference type="Proteomes" id="UP000782610"/>
    </source>
</evidence>
<keyword evidence="2" id="KW-0378">Hydrolase</keyword>
<dbReference type="InterPro" id="IPR013780">
    <property type="entry name" value="Glyco_hydro_b"/>
</dbReference>
<dbReference type="PANTHER" id="PTHR43863">
    <property type="entry name" value="HYDROLASE, PUTATIVE (AFU_ORTHOLOGUE AFUA_1G03140)-RELATED"/>
    <property type="match status" value="1"/>
</dbReference>
<dbReference type="Pfam" id="PF21365">
    <property type="entry name" value="Glyco_hydro_31_3rd"/>
    <property type="match status" value="1"/>
</dbReference>
<evidence type="ECO:0000256" key="1">
    <source>
        <dbReference type="ARBA" id="ARBA00007806"/>
    </source>
</evidence>
<dbReference type="Gene3D" id="2.60.40.1180">
    <property type="entry name" value="Golgi alpha-mannosidase II"/>
    <property type="match status" value="2"/>
</dbReference>
<dbReference type="AlphaFoldDB" id="A0A933KY34"/>
<proteinExistence type="inferred from homology"/>
<dbReference type="PANTHER" id="PTHR43863:SF2">
    <property type="entry name" value="MALTASE-GLUCOAMYLASE"/>
    <property type="match status" value="1"/>
</dbReference>
<dbReference type="GO" id="GO:0004553">
    <property type="term" value="F:hydrolase activity, hydrolyzing O-glycosyl compounds"/>
    <property type="evidence" value="ECO:0007669"/>
    <property type="project" value="InterPro"/>
</dbReference>
<dbReference type="InterPro" id="IPR048395">
    <property type="entry name" value="Glyco_hydro_31_C"/>
</dbReference>
<dbReference type="Pfam" id="PF17137">
    <property type="entry name" value="DUF5110"/>
    <property type="match status" value="1"/>
</dbReference>
<dbReference type="Gene3D" id="2.60.40.1760">
    <property type="entry name" value="glycosyl hydrolase (family 31)"/>
    <property type="match status" value="1"/>
</dbReference>
<protein>
    <submittedName>
        <fullName evidence="7">DUF5110 domain-containing protein</fullName>
    </submittedName>
</protein>